<protein>
    <submittedName>
        <fullName evidence="4">CbiX/SirB N-terminal domain-containing protein</fullName>
    </submittedName>
</protein>
<dbReference type="GO" id="GO:0046872">
    <property type="term" value="F:metal ion binding"/>
    <property type="evidence" value="ECO:0007669"/>
    <property type="project" value="UniProtKB-KW"/>
</dbReference>
<sequence length="262" mass="28867">MTTESILLVGRAARNGEEVLRAHVDRLRRRSVVDAVEVATYDREPVRELRAQFERVAADTVYAVPMCAAHTHETTDRVPRALSYLPGDVRYCEPIGGSPAVTEVLAARGTELAPADADVSLVLVGFGSSSKPHHRRTADYHAERLRERTDYGAVLTCYLLQNPAVECVRYGVSTDRAVAVPLFLARSEATEERVPTELELDRGGIEYAEPLGAHPRITDAVQAEVERRRALAVGDVEQSASVEAQRTETRRPLATDGDGRRR</sequence>
<dbReference type="RefSeq" id="WP_382261929.1">
    <property type="nucleotide sequence ID" value="NZ_JBHTAS010000003.1"/>
</dbReference>
<dbReference type="InterPro" id="IPR002762">
    <property type="entry name" value="CbiX-like"/>
</dbReference>
<dbReference type="EMBL" id="JBHTAS010000003">
    <property type="protein sequence ID" value="MFC7143031.1"/>
    <property type="molecule type" value="Genomic_DNA"/>
</dbReference>
<evidence type="ECO:0000313" key="4">
    <source>
        <dbReference type="EMBL" id="MFC7143031.1"/>
    </source>
</evidence>
<name>A0ABD5Y9M3_9EURY</name>
<reference evidence="4 5" key="1">
    <citation type="journal article" date="2019" name="Int. J. Syst. Evol. Microbiol.">
        <title>The Global Catalogue of Microorganisms (GCM) 10K type strain sequencing project: providing services to taxonomists for standard genome sequencing and annotation.</title>
        <authorList>
            <consortium name="The Broad Institute Genomics Platform"/>
            <consortium name="The Broad Institute Genome Sequencing Center for Infectious Disease"/>
            <person name="Wu L."/>
            <person name="Ma J."/>
        </authorList>
    </citation>
    <scope>NUCLEOTIDE SEQUENCE [LARGE SCALE GENOMIC DNA]</scope>
    <source>
        <strain evidence="4 5">XZYJT29</strain>
    </source>
</reference>
<feature type="region of interest" description="Disordered" evidence="3">
    <location>
        <begin position="232"/>
        <end position="262"/>
    </location>
</feature>
<evidence type="ECO:0000256" key="3">
    <source>
        <dbReference type="SAM" id="MobiDB-lite"/>
    </source>
</evidence>
<keyword evidence="5" id="KW-1185">Reference proteome</keyword>
<evidence type="ECO:0000256" key="1">
    <source>
        <dbReference type="ARBA" id="ARBA00022723"/>
    </source>
</evidence>
<feature type="compositionally biased region" description="Basic and acidic residues" evidence="3">
    <location>
        <begin position="245"/>
        <end position="262"/>
    </location>
</feature>
<gene>
    <name evidence="4" type="ORF">ACFQMA_24855</name>
</gene>
<dbReference type="Gene3D" id="3.40.50.1400">
    <property type="match status" value="2"/>
</dbReference>
<organism evidence="4 5">
    <name type="scientific">Halosimplex aquaticum</name>
    <dbReference type="NCBI Taxonomy" id="3026162"/>
    <lineage>
        <taxon>Archaea</taxon>
        <taxon>Methanobacteriati</taxon>
        <taxon>Methanobacteriota</taxon>
        <taxon>Stenosarchaea group</taxon>
        <taxon>Halobacteria</taxon>
        <taxon>Halobacteriales</taxon>
        <taxon>Haloarculaceae</taxon>
        <taxon>Halosimplex</taxon>
    </lineage>
</organism>
<evidence type="ECO:0000313" key="5">
    <source>
        <dbReference type="Proteomes" id="UP001596432"/>
    </source>
</evidence>
<keyword evidence="2" id="KW-0456">Lyase</keyword>
<comment type="caution">
    <text evidence="4">The sequence shown here is derived from an EMBL/GenBank/DDBJ whole genome shotgun (WGS) entry which is preliminary data.</text>
</comment>
<keyword evidence="1" id="KW-0479">Metal-binding</keyword>
<proteinExistence type="predicted"/>
<accession>A0ABD5Y9M3</accession>
<dbReference type="GO" id="GO:0016829">
    <property type="term" value="F:lyase activity"/>
    <property type="evidence" value="ECO:0007669"/>
    <property type="project" value="UniProtKB-KW"/>
</dbReference>
<dbReference type="Pfam" id="PF01903">
    <property type="entry name" value="CbiX"/>
    <property type="match status" value="1"/>
</dbReference>
<dbReference type="Proteomes" id="UP001596432">
    <property type="component" value="Unassembled WGS sequence"/>
</dbReference>
<evidence type="ECO:0000256" key="2">
    <source>
        <dbReference type="ARBA" id="ARBA00023239"/>
    </source>
</evidence>
<dbReference type="AlphaFoldDB" id="A0ABD5Y9M3"/>
<dbReference type="SUPFAM" id="SSF53800">
    <property type="entry name" value="Chelatase"/>
    <property type="match status" value="2"/>
</dbReference>